<feature type="domain" description="Activator of Hsp90 ATPase homologue 1/2-like C-terminal" evidence="2">
    <location>
        <begin position="15"/>
        <end position="149"/>
    </location>
</feature>
<dbReference type="Gene3D" id="3.30.530.20">
    <property type="match status" value="1"/>
</dbReference>
<protein>
    <submittedName>
        <fullName evidence="3">SRPBCC domain-containing protein</fullName>
    </submittedName>
</protein>
<reference evidence="3 4" key="1">
    <citation type="submission" date="2022-10" db="EMBL/GenBank/DDBJ databases">
        <title>Pararhodobacter sp. nov., isolated from marine algae.</title>
        <authorList>
            <person name="Choi B.J."/>
            <person name="Kim J.M."/>
            <person name="Lee J.K."/>
            <person name="Choi D.G."/>
            <person name="Jeon C.O."/>
        </authorList>
    </citation>
    <scope>NUCLEOTIDE SEQUENCE [LARGE SCALE GENOMIC DNA]</scope>
    <source>
        <strain evidence="3 4">ZQ420</strain>
    </source>
</reference>
<dbReference type="InterPro" id="IPR013538">
    <property type="entry name" value="ASHA1/2-like_C"/>
</dbReference>
<comment type="similarity">
    <text evidence="1">Belongs to the AHA1 family.</text>
</comment>
<dbReference type="Proteomes" id="UP001208938">
    <property type="component" value="Unassembled WGS sequence"/>
</dbReference>
<dbReference type="RefSeq" id="WP_264506753.1">
    <property type="nucleotide sequence ID" value="NZ_JAPDFL010000001.1"/>
</dbReference>
<accession>A0ABT3H211</accession>
<dbReference type="InterPro" id="IPR023393">
    <property type="entry name" value="START-like_dom_sf"/>
</dbReference>
<evidence type="ECO:0000259" key="2">
    <source>
        <dbReference type="Pfam" id="PF08327"/>
    </source>
</evidence>
<keyword evidence="4" id="KW-1185">Reference proteome</keyword>
<comment type="caution">
    <text evidence="3">The sequence shown here is derived from an EMBL/GenBank/DDBJ whole genome shotgun (WGS) entry which is preliminary data.</text>
</comment>
<dbReference type="SUPFAM" id="SSF55961">
    <property type="entry name" value="Bet v1-like"/>
    <property type="match status" value="1"/>
</dbReference>
<sequence>MTTNSITRSVHVPLSPEAAFDLFTTGFAHWWPREHCFCGEAALDRVFVDLNAGTWGEVTQAGETLLWGEILHAERPSHLSLSWQMDARISPWVPEPDPARASLIDLRIVPEGDGSTLSLTHHSFDRHGDGAEIMASVMVGMDRWADWLADFAAAAKR</sequence>
<dbReference type="Pfam" id="PF08327">
    <property type="entry name" value="AHSA1"/>
    <property type="match status" value="1"/>
</dbReference>
<evidence type="ECO:0000313" key="4">
    <source>
        <dbReference type="Proteomes" id="UP001208938"/>
    </source>
</evidence>
<gene>
    <name evidence="3" type="ORF">OKW52_16875</name>
</gene>
<proteinExistence type="inferred from homology"/>
<organism evidence="3 4">
    <name type="scientific">Pararhodobacter zhoushanensis</name>
    <dbReference type="NCBI Taxonomy" id="2479545"/>
    <lineage>
        <taxon>Bacteria</taxon>
        <taxon>Pseudomonadati</taxon>
        <taxon>Pseudomonadota</taxon>
        <taxon>Alphaproteobacteria</taxon>
        <taxon>Rhodobacterales</taxon>
        <taxon>Paracoccaceae</taxon>
        <taxon>Pararhodobacter</taxon>
    </lineage>
</organism>
<evidence type="ECO:0000313" key="3">
    <source>
        <dbReference type="EMBL" id="MCW1933884.1"/>
    </source>
</evidence>
<dbReference type="EMBL" id="JAPDFL010000001">
    <property type="protein sequence ID" value="MCW1933884.1"/>
    <property type="molecule type" value="Genomic_DNA"/>
</dbReference>
<name>A0ABT3H211_9RHOB</name>
<evidence type="ECO:0000256" key="1">
    <source>
        <dbReference type="ARBA" id="ARBA00006817"/>
    </source>
</evidence>